<evidence type="ECO:0000313" key="3">
    <source>
        <dbReference type="Proteomes" id="UP000665026"/>
    </source>
</evidence>
<dbReference type="SUPFAM" id="SSF52540">
    <property type="entry name" value="P-loop containing nucleoside triphosphate hydrolases"/>
    <property type="match status" value="1"/>
</dbReference>
<name>A0A975EN05_9RHOB</name>
<dbReference type="InterPro" id="IPR050238">
    <property type="entry name" value="DNA_Rep/Repair_Clamp_Loader"/>
</dbReference>
<dbReference type="Gene3D" id="3.40.50.300">
    <property type="entry name" value="P-loop containing nucleotide triphosphate hydrolases"/>
    <property type="match status" value="1"/>
</dbReference>
<dbReference type="GO" id="GO:0006261">
    <property type="term" value="P:DNA-templated DNA replication"/>
    <property type="evidence" value="ECO:0007669"/>
    <property type="project" value="TreeGrafter"/>
</dbReference>
<keyword evidence="2" id="KW-0548">Nucleotidyltransferase</keyword>
<feature type="domain" description="AAA+ ATPase" evidence="1">
    <location>
        <begin position="43"/>
        <end position="206"/>
    </location>
</feature>
<dbReference type="Pfam" id="PF13177">
    <property type="entry name" value="DNA_pol3_delta2"/>
    <property type="match status" value="1"/>
</dbReference>
<dbReference type="PANTHER" id="PTHR11669">
    <property type="entry name" value="REPLICATION FACTOR C / DNA POLYMERASE III GAMMA-TAU SUBUNIT"/>
    <property type="match status" value="1"/>
</dbReference>
<dbReference type="SMART" id="SM00382">
    <property type="entry name" value="AAA"/>
    <property type="match status" value="1"/>
</dbReference>
<evidence type="ECO:0000313" key="2">
    <source>
        <dbReference type="EMBL" id="QTN35162.1"/>
    </source>
</evidence>
<dbReference type="InterPro" id="IPR027417">
    <property type="entry name" value="P-loop_NTPase"/>
</dbReference>
<dbReference type="NCBIfam" id="NF005677">
    <property type="entry name" value="PRK07471.1"/>
    <property type="match status" value="1"/>
</dbReference>
<gene>
    <name evidence="2" type="ORF">HZ995_11780</name>
</gene>
<evidence type="ECO:0000259" key="1">
    <source>
        <dbReference type="SMART" id="SM00382"/>
    </source>
</evidence>
<dbReference type="PANTHER" id="PTHR11669:SF8">
    <property type="entry name" value="DNA POLYMERASE III SUBUNIT DELTA"/>
    <property type="match status" value="1"/>
</dbReference>
<dbReference type="Proteomes" id="UP000665026">
    <property type="component" value="Chromosome"/>
</dbReference>
<proteinExistence type="predicted"/>
<dbReference type="KEGG" id="cact:HZ995_11780"/>
<keyword evidence="2" id="KW-0808">Transferase</keyword>
<dbReference type="EMBL" id="CP060010">
    <property type="protein sequence ID" value="QTN35162.1"/>
    <property type="molecule type" value="Genomic_DNA"/>
</dbReference>
<organism evidence="2 3">
    <name type="scientific">Cognatishimia activa</name>
    <dbReference type="NCBI Taxonomy" id="1715691"/>
    <lineage>
        <taxon>Bacteria</taxon>
        <taxon>Pseudomonadati</taxon>
        <taxon>Pseudomonadota</taxon>
        <taxon>Alphaproteobacteria</taxon>
        <taxon>Rhodobacterales</taxon>
        <taxon>Paracoccaceae</taxon>
        <taxon>Cognatishimia</taxon>
    </lineage>
</organism>
<dbReference type="AlphaFoldDB" id="A0A975EN05"/>
<accession>A0A975EN05</accession>
<dbReference type="InterPro" id="IPR003593">
    <property type="entry name" value="AAA+_ATPase"/>
</dbReference>
<protein>
    <submittedName>
        <fullName evidence="2">DNA polymerase III subunit delta</fullName>
        <ecNumber evidence="2">2.7.7.7</ecNumber>
    </submittedName>
</protein>
<dbReference type="EC" id="2.7.7.7" evidence="2"/>
<reference evidence="2" key="1">
    <citation type="submission" date="2020-07" db="EMBL/GenBank/DDBJ databases">
        <title>Genome sequences of bacteria associated with the marine, planktonic diatom Thalassiosira profunda strain ECT2AJA-044.</title>
        <authorList>
            <person name="Gargas C.B."/>
            <person name="Roberts W.R."/>
            <person name="Alverson A.J."/>
        </authorList>
    </citation>
    <scope>NUCLEOTIDE SEQUENCE</scope>
    <source>
        <strain evidence="2">ECT2AJA-044</strain>
    </source>
</reference>
<dbReference type="GO" id="GO:0009360">
    <property type="term" value="C:DNA polymerase III complex"/>
    <property type="evidence" value="ECO:0007669"/>
    <property type="project" value="TreeGrafter"/>
</dbReference>
<sequence>MTDDALPQSDQIDGAPHPRETAKIFGQEAAERGFLDVFNAGRLHHGWLITGPRGIGKATLAWQIARFLIATPKDDGDSLFGAPPAPTSLAIDPEHPVARRIQAGSEPGLVTVKRPYDEKTKKFKAQITVDEVRRLKNFFSLSAADGGHRVVIVDSADEMNVSAANALLKLLEEPPADTTLLLISHQPSRLLPTIRSRCRELRLAPLSPDDMARALEQADPGEPASPELAELAGGSVGEAMRLAQSGGTEIYAQLVALFAGMPRPDRQAAMALAESAAMPGQQDRLDHLLNLIDLLLLRLVRVGATGQLPQIEAAPNEAQVLANLSKNPAQARAWADVAQEISARSRHGKSVNLDPAALVLDTVWKIQQTAQRF</sequence>
<dbReference type="RefSeq" id="WP_209355848.1">
    <property type="nucleotide sequence ID" value="NZ_CP060010.1"/>
</dbReference>
<dbReference type="GO" id="GO:0003887">
    <property type="term" value="F:DNA-directed DNA polymerase activity"/>
    <property type="evidence" value="ECO:0007669"/>
    <property type="project" value="UniProtKB-EC"/>
</dbReference>